<feature type="domain" description="ACT" evidence="2">
    <location>
        <begin position="4"/>
        <end position="81"/>
    </location>
</feature>
<evidence type="ECO:0000259" key="2">
    <source>
        <dbReference type="PROSITE" id="PS51671"/>
    </source>
</evidence>
<evidence type="ECO:0000313" key="3">
    <source>
        <dbReference type="EMBL" id="MDY5140809.1"/>
    </source>
</evidence>
<comment type="caution">
    <text evidence="3">The sequence shown here is derived from an EMBL/GenBank/DDBJ whole genome shotgun (WGS) entry which is preliminary data.</text>
</comment>
<dbReference type="RefSeq" id="WP_087071100.1">
    <property type="nucleotide sequence ID" value="NZ_CAUPFC010000006.1"/>
</dbReference>
<dbReference type="PROSITE" id="PS51671">
    <property type="entry name" value="ACT"/>
    <property type="match status" value="1"/>
</dbReference>
<dbReference type="EMBL" id="JAWNFY010000015">
    <property type="protein sequence ID" value="MDY5146615.1"/>
    <property type="molecule type" value="Genomic_DNA"/>
</dbReference>
<accession>A0AAW9HCV9</accession>
<protein>
    <recommendedName>
        <fullName evidence="1">UPF0237 protein R6G74_05725</fullName>
    </recommendedName>
</protein>
<dbReference type="InterPro" id="IPR002912">
    <property type="entry name" value="ACT_dom"/>
</dbReference>
<dbReference type="CDD" id="cd04872">
    <property type="entry name" value="ACT_1ZPV"/>
    <property type="match status" value="1"/>
</dbReference>
<sequence length="88" mass="9473">MKAIMTVTGVDRTGIIAAVSAELARLGVNIINVTQTLMDEYFTMILEVALPEGSSITQVQQAMAELGAAEALEIHVQADSIFRAMHRV</sequence>
<dbReference type="PANTHER" id="PTHR34875">
    <property type="entry name" value="UPF0237 PROTEIN MJ1558"/>
    <property type="match status" value="1"/>
</dbReference>
<dbReference type="Gene3D" id="3.30.70.260">
    <property type="match status" value="1"/>
</dbReference>
<dbReference type="HAMAP" id="MF_01054">
    <property type="entry name" value="UPF0237"/>
    <property type="match status" value="1"/>
</dbReference>
<dbReference type="PANTHER" id="PTHR34875:SF6">
    <property type="entry name" value="UPF0237 PROTEIN MJ1558"/>
    <property type="match status" value="1"/>
</dbReference>
<dbReference type="NCBIfam" id="NF001220">
    <property type="entry name" value="PRK00194.1"/>
    <property type="match status" value="1"/>
</dbReference>
<evidence type="ECO:0000313" key="6">
    <source>
        <dbReference type="Proteomes" id="UP001288320"/>
    </source>
</evidence>
<evidence type="ECO:0000313" key="5">
    <source>
        <dbReference type="Proteomes" id="UP001284901"/>
    </source>
</evidence>
<dbReference type="GeneID" id="92813771"/>
<keyword evidence="5" id="KW-1185">Reference proteome</keyword>
<dbReference type="Pfam" id="PF13740">
    <property type="entry name" value="ACT_6"/>
    <property type="match status" value="1"/>
</dbReference>
<comment type="similarity">
    <text evidence="1">Belongs to the UPF0237 family.</text>
</comment>
<dbReference type="InterPro" id="IPR022986">
    <property type="entry name" value="UPF0237_ACT"/>
</dbReference>
<dbReference type="InterPro" id="IPR050990">
    <property type="entry name" value="UPF0237/GcvR_regulator"/>
</dbReference>
<evidence type="ECO:0000256" key="1">
    <source>
        <dbReference type="HAMAP-Rule" id="MF_01054"/>
    </source>
</evidence>
<proteinExistence type="inferred from homology"/>
<dbReference type="SUPFAM" id="SSF55021">
    <property type="entry name" value="ACT-like"/>
    <property type="match status" value="1"/>
</dbReference>
<dbReference type="AlphaFoldDB" id="A0AAW9HCV9"/>
<dbReference type="Proteomes" id="UP001288320">
    <property type="component" value="Unassembled WGS sequence"/>
</dbReference>
<dbReference type="Proteomes" id="UP001284901">
    <property type="component" value="Unassembled WGS sequence"/>
</dbReference>
<reference evidence="3 5" key="1">
    <citation type="submission" date="2023-10" db="EMBL/GenBank/DDBJ databases">
        <title>Whole Genome based description of the genera Actinobaculum and Actinotignum reveals a complex phylogenetic relationship within the species included in the genus Actinotignum.</title>
        <authorList>
            <person name="Jensen C.S."/>
            <person name="Dargis R."/>
            <person name="Kemp M."/>
            <person name="Christensen J.J."/>
        </authorList>
    </citation>
    <scope>NUCLEOTIDE SEQUENCE</scope>
    <source>
        <strain evidence="4 5">SLA_B089</strain>
        <strain evidence="3">SLA_B245</strain>
    </source>
</reference>
<dbReference type="InterPro" id="IPR045865">
    <property type="entry name" value="ACT-like_dom_sf"/>
</dbReference>
<dbReference type="EMBL" id="JAWNFV010000010">
    <property type="protein sequence ID" value="MDY5140809.1"/>
    <property type="molecule type" value="Genomic_DNA"/>
</dbReference>
<name>A0AAW9HCV9_9ACTO</name>
<gene>
    <name evidence="3" type="ORF">R6G74_05725</name>
    <name evidence="4" type="ORF">R6P33_06240</name>
</gene>
<organism evidence="3 6">
    <name type="scientific">Actinotignum timonense</name>
    <dbReference type="NCBI Taxonomy" id="1870995"/>
    <lineage>
        <taxon>Bacteria</taxon>
        <taxon>Bacillati</taxon>
        <taxon>Actinomycetota</taxon>
        <taxon>Actinomycetes</taxon>
        <taxon>Actinomycetales</taxon>
        <taxon>Actinomycetaceae</taxon>
        <taxon>Actinotignum</taxon>
    </lineage>
</organism>
<evidence type="ECO:0000313" key="4">
    <source>
        <dbReference type="EMBL" id="MDY5146615.1"/>
    </source>
</evidence>